<accession>A0ABU4MTN5</accession>
<keyword evidence="3" id="KW-1185">Reference proteome</keyword>
<keyword evidence="1" id="KW-0472">Membrane</keyword>
<feature type="transmembrane region" description="Helical" evidence="1">
    <location>
        <begin position="12"/>
        <end position="32"/>
    </location>
</feature>
<proteinExistence type="predicted"/>
<evidence type="ECO:0000256" key="1">
    <source>
        <dbReference type="SAM" id="Phobius"/>
    </source>
</evidence>
<keyword evidence="1" id="KW-0812">Transmembrane</keyword>
<feature type="transmembrane region" description="Helical" evidence="1">
    <location>
        <begin position="38"/>
        <end position="59"/>
    </location>
</feature>
<keyword evidence="1" id="KW-1133">Transmembrane helix</keyword>
<name>A0ABU4MTN5_9ACTN</name>
<dbReference type="EMBL" id="JARAWJ010000016">
    <property type="protein sequence ID" value="MDX3039814.1"/>
    <property type="molecule type" value="Genomic_DNA"/>
</dbReference>
<organism evidence="2 3">
    <name type="scientific">Streptomyces caniscabiei</name>
    <dbReference type="NCBI Taxonomy" id="2746961"/>
    <lineage>
        <taxon>Bacteria</taxon>
        <taxon>Bacillati</taxon>
        <taxon>Actinomycetota</taxon>
        <taxon>Actinomycetes</taxon>
        <taxon>Kitasatosporales</taxon>
        <taxon>Streptomycetaceae</taxon>
        <taxon>Streptomyces</taxon>
    </lineage>
</organism>
<gene>
    <name evidence="2" type="ORF">PV383_21930</name>
</gene>
<sequence>MEGNDRALRGVWLALILLGSLVGAVLAAGAVRAVGGEVVVVLATGGGAFLGLATLGLTARKFLTESGS</sequence>
<reference evidence="2 3" key="1">
    <citation type="journal article" date="2023" name="Microb. Genom.">
        <title>Mesoterricola silvestris gen. nov., sp. nov., Mesoterricola sediminis sp. nov., Geothrix oryzae sp. nov., Geothrix edaphica sp. nov., Geothrix rubra sp. nov., and Geothrix limicola sp. nov., six novel members of Acidobacteriota isolated from soils.</title>
        <authorList>
            <person name="Weisberg A.J."/>
            <person name="Pearce E."/>
            <person name="Kramer C.G."/>
            <person name="Chang J.H."/>
            <person name="Clarke C.R."/>
        </authorList>
    </citation>
    <scope>NUCLEOTIDE SEQUENCE [LARGE SCALE GENOMIC DNA]</scope>
    <source>
        <strain evidence="2 3">NE20-4-1</strain>
    </source>
</reference>
<dbReference type="RefSeq" id="WP_143110715.1">
    <property type="nucleotide sequence ID" value="NZ_JABXWF010000007.1"/>
</dbReference>
<protein>
    <recommendedName>
        <fullName evidence="4">Integral membrane protein</fullName>
    </recommendedName>
</protein>
<dbReference type="Proteomes" id="UP001282474">
    <property type="component" value="Unassembled WGS sequence"/>
</dbReference>
<comment type="caution">
    <text evidence="2">The sequence shown here is derived from an EMBL/GenBank/DDBJ whole genome shotgun (WGS) entry which is preliminary data.</text>
</comment>
<evidence type="ECO:0008006" key="4">
    <source>
        <dbReference type="Google" id="ProtNLM"/>
    </source>
</evidence>
<evidence type="ECO:0000313" key="3">
    <source>
        <dbReference type="Proteomes" id="UP001282474"/>
    </source>
</evidence>
<evidence type="ECO:0000313" key="2">
    <source>
        <dbReference type="EMBL" id="MDX3039814.1"/>
    </source>
</evidence>